<name>A0A8X7CLR8_9ARAC</name>
<evidence type="ECO:0000313" key="1">
    <source>
        <dbReference type="EMBL" id="GFY77689.1"/>
    </source>
</evidence>
<dbReference type="Proteomes" id="UP000886998">
    <property type="component" value="Unassembled WGS sequence"/>
</dbReference>
<protein>
    <submittedName>
        <fullName evidence="1">Uncharacterized protein</fullName>
    </submittedName>
</protein>
<keyword evidence="2" id="KW-1185">Reference proteome</keyword>
<gene>
    <name evidence="1" type="ORF">TNIN_429081</name>
</gene>
<proteinExistence type="predicted"/>
<reference evidence="1" key="1">
    <citation type="submission" date="2020-08" db="EMBL/GenBank/DDBJ databases">
        <title>Multicomponent nature underlies the extraordinary mechanical properties of spider dragline silk.</title>
        <authorList>
            <person name="Kono N."/>
            <person name="Nakamura H."/>
            <person name="Mori M."/>
            <person name="Yoshida Y."/>
            <person name="Ohtoshi R."/>
            <person name="Malay A.D."/>
            <person name="Moran D.A.P."/>
            <person name="Tomita M."/>
            <person name="Numata K."/>
            <person name="Arakawa K."/>
        </authorList>
    </citation>
    <scope>NUCLEOTIDE SEQUENCE</scope>
</reference>
<sequence length="88" mass="9717">MLSGVHFGQVSTSSSNAYELRSYTSGACETFACKIVNFLSSEFAICNRSQLDKSGVDDLVDDTEEIEFVSSMSVWLAEFRSIIVSPKF</sequence>
<evidence type="ECO:0000313" key="2">
    <source>
        <dbReference type="Proteomes" id="UP000886998"/>
    </source>
</evidence>
<comment type="caution">
    <text evidence="1">The sequence shown here is derived from an EMBL/GenBank/DDBJ whole genome shotgun (WGS) entry which is preliminary data.</text>
</comment>
<dbReference type="AlphaFoldDB" id="A0A8X7CLR8"/>
<organism evidence="1 2">
    <name type="scientific">Trichonephila inaurata madagascariensis</name>
    <dbReference type="NCBI Taxonomy" id="2747483"/>
    <lineage>
        <taxon>Eukaryota</taxon>
        <taxon>Metazoa</taxon>
        <taxon>Ecdysozoa</taxon>
        <taxon>Arthropoda</taxon>
        <taxon>Chelicerata</taxon>
        <taxon>Arachnida</taxon>
        <taxon>Araneae</taxon>
        <taxon>Araneomorphae</taxon>
        <taxon>Entelegynae</taxon>
        <taxon>Araneoidea</taxon>
        <taxon>Nephilidae</taxon>
        <taxon>Trichonephila</taxon>
        <taxon>Trichonephila inaurata</taxon>
    </lineage>
</organism>
<accession>A0A8X7CLR8</accession>
<dbReference type="EMBL" id="BMAV01022583">
    <property type="protein sequence ID" value="GFY77689.1"/>
    <property type="molecule type" value="Genomic_DNA"/>
</dbReference>